<dbReference type="Proteomes" id="UP000717585">
    <property type="component" value="Unassembled WGS sequence"/>
</dbReference>
<sequence length="529" mass="57689">MSSADSVPVDIREALISAYRISRTTTATLPGNIPSLLAHAYSRHFRTNMPLIQDQENDDVPSSSYTLELLLAKLVAIPPLSEKAQTLLDRARSILTDGPPLSMNIELADGQELPDALHTLLQGTLWAILMGAGAYPELDGSTNDPTASDDDSSSYESSCYSSDAVADDKSLWFLCRKFLFVHQAAQKDGEAFSNINHAGYYIEHRYAGFLFKTNASYDPLERARLPRVLSVYRDRISTLVVTPKGVYGWNGGRNLGLGSQVMFTTDPTRLTFRNCPAVLEYESALPAWEKDRIATLVRHSYARTLILTPVGLVAAGVSTEMFTRQMSNGPCFHMVPLPEGFVPDHIMDGEKVVVLSMGDRQMIAGENSHGELGIGEAGDLSGFVDLPYRIDGIIASASDFNVFLSGRQLLFTGVPPAPLLDSNLHPGQPGPTPTPLTVPKEAWAFGLSWGHLVWVGGGRTHRYGLLGDLGSYYINGEASHCGSSRYRLTDGSWVDVLGVHDGVGRTVECRPDPDGVLEIPLVRPTERRV</sequence>
<evidence type="ECO:0000313" key="2">
    <source>
        <dbReference type="Proteomes" id="UP000717585"/>
    </source>
</evidence>
<accession>A0A8J6AV22</accession>
<protein>
    <submittedName>
        <fullName evidence="1">Uncharacterized protein</fullName>
    </submittedName>
</protein>
<keyword evidence="2" id="KW-1185">Reference proteome</keyword>
<reference evidence="1" key="1">
    <citation type="submission" date="2021-05" db="EMBL/GenBank/DDBJ databases">
        <title>A free-living protist that lacks canonical eukaryotic 1 DNA replication and segregation systems.</title>
        <authorList>
            <person name="Salas-Leiva D.E."/>
            <person name="Tromer E.C."/>
            <person name="Curtis B.A."/>
            <person name="Jerlstrom-Hultqvist J."/>
            <person name="Kolisko M."/>
            <person name="Yi Z."/>
            <person name="Salas-Leiva J.S."/>
            <person name="Gallot-Lavallee L."/>
            <person name="Kops G.J.P.L."/>
            <person name="Archibald J.M."/>
            <person name="Simpson A.G.B."/>
            <person name="Roger A.J."/>
        </authorList>
    </citation>
    <scope>NUCLEOTIDE SEQUENCE</scope>
    <source>
        <strain evidence="1">BICM</strain>
    </source>
</reference>
<dbReference type="AlphaFoldDB" id="A0A8J6AV22"/>
<proteinExistence type="predicted"/>
<evidence type="ECO:0000313" key="1">
    <source>
        <dbReference type="EMBL" id="KAG9395491.1"/>
    </source>
</evidence>
<comment type="caution">
    <text evidence="1">The sequence shown here is derived from an EMBL/GenBank/DDBJ whole genome shotgun (WGS) entry which is preliminary data.</text>
</comment>
<organism evidence="1 2">
    <name type="scientific">Carpediemonas membranifera</name>
    <dbReference type="NCBI Taxonomy" id="201153"/>
    <lineage>
        <taxon>Eukaryota</taxon>
        <taxon>Metamonada</taxon>
        <taxon>Carpediemonas-like organisms</taxon>
        <taxon>Carpediemonas</taxon>
    </lineage>
</organism>
<dbReference type="EMBL" id="JAHDYR010000011">
    <property type="protein sequence ID" value="KAG9395491.1"/>
    <property type="molecule type" value="Genomic_DNA"/>
</dbReference>
<gene>
    <name evidence="1" type="ORF">J8273_3067</name>
</gene>
<name>A0A8J6AV22_9EUKA</name>